<feature type="compositionally biased region" description="Gly residues" evidence="1">
    <location>
        <begin position="249"/>
        <end position="264"/>
    </location>
</feature>
<sequence length="522" mass="55893">MIVNVSKLQQIMSFVVLAAVIVAGVQCSNHEAEKRVMHNNNDSTMRIKAQSRISMPKGGGYGARVHIREDHHGRKHAHAMAICDCNGQGPWRPLFKPSQILKTEFPEHESFHEEVDTNYRNMVGDHVDNHLRSSQTPSVEHVPAELDNGGFSGNGISYSGGGGGYSGAASGGNGGSAGGVGAGIGKKHNHMIHLHLIPHIYVPIMHSAGFSEIKNYHATVEDGSSLASPVQNSVDTSSEFQGGDVAATGGSGQSGTLSSGGTGESPGSVTTGATGDHDHGNFNGHSGETSYYTISDDTVQHLHQDLHDHYGNGIDNSHNHNYEVPSNSVPEEPHQYQVHETDDLSKDYSSKNHVTSVSSTAASKPTAHHGHYQSQQPHKHRNPAARPNRGKHGRKLSSRQDLKKPAGDAAAARRTDADVEVRVPDADGRPPSAVLPGQAADSGDQDQDGAAHPAHPAKVGRRLMSGLVRTRAALAAVIAYSFRRRFGARRYFTPICNLKHKRIIMKTDPIFNGRLGIDGAFL</sequence>
<feature type="compositionally biased region" description="Basic and acidic residues" evidence="1">
    <location>
        <begin position="398"/>
        <end position="428"/>
    </location>
</feature>
<feature type="region of interest" description="Disordered" evidence="1">
    <location>
        <begin position="307"/>
        <end position="456"/>
    </location>
</feature>
<feature type="compositionally biased region" description="Polar residues" evidence="1">
    <location>
        <begin position="226"/>
        <end position="240"/>
    </location>
</feature>
<evidence type="ECO:0000313" key="3">
    <source>
        <dbReference type="EMBL" id="CAH1710554.1"/>
    </source>
</evidence>
<reference evidence="3" key="2">
    <citation type="submission" date="2022-10" db="EMBL/GenBank/DDBJ databases">
        <authorList>
            <consortium name="ENA_rothamsted_submissions"/>
            <consortium name="culmorum"/>
            <person name="King R."/>
        </authorList>
    </citation>
    <scope>NUCLEOTIDE SEQUENCE</scope>
</reference>
<protein>
    <submittedName>
        <fullName evidence="3">Uncharacterized protein</fullName>
    </submittedName>
</protein>
<feature type="compositionally biased region" description="Basic residues" evidence="1">
    <location>
        <begin position="366"/>
        <end position="397"/>
    </location>
</feature>
<name>A0A9P0IMS3_APHGO</name>
<reference evidence="3" key="1">
    <citation type="submission" date="2022-02" db="EMBL/GenBank/DDBJ databases">
        <authorList>
            <person name="King R."/>
        </authorList>
    </citation>
    <scope>NUCLEOTIDE SEQUENCE</scope>
</reference>
<dbReference type="Proteomes" id="UP001154329">
    <property type="component" value="Chromosome 1"/>
</dbReference>
<feature type="compositionally biased region" description="Basic and acidic residues" evidence="1">
    <location>
        <begin position="331"/>
        <end position="350"/>
    </location>
</feature>
<feature type="region of interest" description="Disordered" evidence="1">
    <location>
        <begin position="226"/>
        <end position="291"/>
    </location>
</feature>
<feature type="compositionally biased region" description="Polar residues" evidence="1">
    <location>
        <begin position="351"/>
        <end position="363"/>
    </location>
</feature>
<keyword evidence="4" id="KW-1185">Reference proteome</keyword>
<evidence type="ECO:0000256" key="2">
    <source>
        <dbReference type="SAM" id="SignalP"/>
    </source>
</evidence>
<gene>
    <name evidence="3" type="ORF">APHIGO_LOCUS1242</name>
</gene>
<organism evidence="3 4">
    <name type="scientific">Aphis gossypii</name>
    <name type="common">Cotton aphid</name>
    <dbReference type="NCBI Taxonomy" id="80765"/>
    <lineage>
        <taxon>Eukaryota</taxon>
        <taxon>Metazoa</taxon>
        <taxon>Ecdysozoa</taxon>
        <taxon>Arthropoda</taxon>
        <taxon>Hexapoda</taxon>
        <taxon>Insecta</taxon>
        <taxon>Pterygota</taxon>
        <taxon>Neoptera</taxon>
        <taxon>Paraneoptera</taxon>
        <taxon>Hemiptera</taxon>
        <taxon>Sternorrhyncha</taxon>
        <taxon>Aphidomorpha</taxon>
        <taxon>Aphidoidea</taxon>
        <taxon>Aphididae</taxon>
        <taxon>Aphidini</taxon>
        <taxon>Aphis</taxon>
        <taxon>Aphis</taxon>
    </lineage>
</organism>
<evidence type="ECO:0000313" key="4">
    <source>
        <dbReference type="Proteomes" id="UP001154329"/>
    </source>
</evidence>
<feature type="signal peptide" evidence="2">
    <location>
        <begin position="1"/>
        <end position="27"/>
    </location>
</feature>
<keyword evidence="2" id="KW-0732">Signal</keyword>
<dbReference type="AlphaFoldDB" id="A0A9P0IMS3"/>
<feature type="chain" id="PRO_5040379674" evidence="2">
    <location>
        <begin position="28"/>
        <end position="522"/>
    </location>
</feature>
<accession>A0A9P0IMS3</accession>
<dbReference type="EMBL" id="OU899034">
    <property type="protein sequence ID" value="CAH1710554.1"/>
    <property type="molecule type" value="Genomic_DNA"/>
</dbReference>
<evidence type="ECO:0000256" key="1">
    <source>
        <dbReference type="SAM" id="MobiDB-lite"/>
    </source>
</evidence>
<proteinExistence type="predicted"/>